<dbReference type="Proteomes" id="UP001301350">
    <property type="component" value="Unassembled WGS sequence"/>
</dbReference>
<comment type="similarity">
    <text evidence="1 2">Belongs to the OSBP family.</text>
</comment>
<evidence type="ECO:0000313" key="5">
    <source>
        <dbReference type="Proteomes" id="UP001301350"/>
    </source>
</evidence>
<keyword evidence="3" id="KW-0175">Coiled coil</keyword>
<dbReference type="GO" id="GO:0032934">
    <property type="term" value="F:sterol binding"/>
    <property type="evidence" value="ECO:0007669"/>
    <property type="project" value="TreeGrafter"/>
</dbReference>
<dbReference type="GO" id="GO:0005829">
    <property type="term" value="C:cytosol"/>
    <property type="evidence" value="ECO:0007669"/>
    <property type="project" value="TreeGrafter"/>
</dbReference>
<gene>
    <name evidence="4" type="ORF">CDCA_CDCA03G0936</name>
</gene>
<keyword evidence="5" id="KW-1185">Reference proteome</keyword>
<proteinExistence type="inferred from homology"/>
<accession>A0AAV9IS66</accession>
<feature type="coiled-coil region" evidence="3">
    <location>
        <begin position="419"/>
        <end position="448"/>
    </location>
</feature>
<evidence type="ECO:0000256" key="3">
    <source>
        <dbReference type="SAM" id="Coils"/>
    </source>
</evidence>
<reference evidence="4 5" key="1">
    <citation type="submission" date="2022-07" db="EMBL/GenBank/DDBJ databases">
        <title>Genome-wide signatures of adaptation to extreme environments.</title>
        <authorList>
            <person name="Cho C.H."/>
            <person name="Yoon H.S."/>
        </authorList>
    </citation>
    <scope>NUCLEOTIDE SEQUENCE [LARGE SCALE GENOMIC DNA]</scope>
    <source>
        <strain evidence="4 5">DBV 063 E5</strain>
    </source>
</reference>
<dbReference type="GO" id="GO:0016020">
    <property type="term" value="C:membrane"/>
    <property type="evidence" value="ECO:0007669"/>
    <property type="project" value="TreeGrafter"/>
</dbReference>
<organism evidence="4 5">
    <name type="scientific">Cyanidium caldarium</name>
    <name type="common">Red alga</name>
    <dbReference type="NCBI Taxonomy" id="2771"/>
    <lineage>
        <taxon>Eukaryota</taxon>
        <taxon>Rhodophyta</taxon>
        <taxon>Bangiophyceae</taxon>
        <taxon>Cyanidiales</taxon>
        <taxon>Cyanidiaceae</taxon>
        <taxon>Cyanidium</taxon>
    </lineage>
</organism>
<comment type="caution">
    <text evidence="4">The sequence shown here is derived from an EMBL/GenBank/DDBJ whole genome shotgun (WGS) entry which is preliminary data.</text>
</comment>
<dbReference type="InterPro" id="IPR000648">
    <property type="entry name" value="Oxysterol-bd"/>
</dbReference>
<dbReference type="InterPro" id="IPR018494">
    <property type="entry name" value="Oxysterol-bd_CS"/>
</dbReference>
<dbReference type="PROSITE" id="PS01013">
    <property type="entry name" value="OSBP"/>
    <property type="match status" value="1"/>
</dbReference>
<dbReference type="AlphaFoldDB" id="A0AAV9IS66"/>
<dbReference type="InterPro" id="IPR037239">
    <property type="entry name" value="OSBP_sf"/>
</dbReference>
<evidence type="ECO:0000313" key="4">
    <source>
        <dbReference type="EMBL" id="KAK4534911.1"/>
    </source>
</evidence>
<dbReference type="Pfam" id="PF01237">
    <property type="entry name" value="Oxysterol_BP"/>
    <property type="match status" value="1"/>
</dbReference>
<sequence>MTSRAEALRARVSRAVRHRSSGSAFSDDGSTPLTGFDRLERYASICDTITDYLDAKDDLGSSSASDSMPDDGEDDVCRVLQAAVLSADGDAPQLVDTATRLRQLGYRHDERCENASRNGSEETALSTLSVIKEVLREARKHRSLISIPLPASLLLPMSATEKASTAMRNGEMLALWACEQDPLERFLAGMSYFLSGVPKEKFGKKPYNPVLGETYQCVFAHRDPRHGVTVMLCEQVSHHPPRTATHLRNEALGVRMNSFAEPRPKLWGNSLEIELGGCAVIELTRWNGGEVYVLTRPTLWLTGVLGIGKRRAEWIGKSSLLCPQQRLRATFEFKGRCFGGISGEANVVEGSIYRDDERIYRFGGRWDRRIQLREMKTGATRVLYDCEEVHRRCRLRAWIPPLAALPPTASERVWQKVSAAILQGDYELASAEKQAVEEQHRRLRAQRQEAGMVWKPVYFEEDVQRGEYRFRESMASALAWDDHVKSSSTG</sequence>
<name>A0AAV9IS66_CYACA</name>
<dbReference type="EMBL" id="JANCYW010000003">
    <property type="protein sequence ID" value="KAK4534911.1"/>
    <property type="molecule type" value="Genomic_DNA"/>
</dbReference>
<dbReference type="Gene3D" id="3.30.70.3490">
    <property type="match status" value="1"/>
</dbReference>
<dbReference type="Gene3D" id="2.40.160.120">
    <property type="match status" value="1"/>
</dbReference>
<dbReference type="SUPFAM" id="SSF144000">
    <property type="entry name" value="Oxysterol-binding protein-like"/>
    <property type="match status" value="1"/>
</dbReference>
<evidence type="ECO:0000256" key="1">
    <source>
        <dbReference type="ARBA" id="ARBA00008842"/>
    </source>
</evidence>
<dbReference type="PANTHER" id="PTHR10972:SF102">
    <property type="entry name" value="OXYSTEROL-BINDING PROTEIN"/>
    <property type="match status" value="1"/>
</dbReference>
<protein>
    <recommendedName>
        <fullName evidence="6">Oxysterol-binding protein</fullName>
    </recommendedName>
</protein>
<evidence type="ECO:0008006" key="6">
    <source>
        <dbReference type="Google" id="ProtNLM"/>
    </source>
</evidence>
<evidence type="ECO:0000256" key="2">
    <source>
        <dbReference type="RuleBase" id="RU003844"/>
    </source>
</evidence>
<dbReference type="PANTHER" id="PTHR10972">
    <property type="entry name" value="OXYSTEROL-BINDING PROTEIN-RELATED"/>
    <property type="match status" value="1"/>
</dbReference>